<reference evidence="9 10" key="1">
    <citation type="submission" date="2019-06" db="EMBL/GenBank/DDBJ databases">
        <title>Draft genome sequence of the filamentous fungus Phialemoniopsis curvata isolated from diesel fuel.</title>
        <authorList>
            <person name="Varaljay V.A."/>
            <person name="Lyon W.J."/>
            <person name="Crouch A.L."/>
            <person name="Drake C.E."/>
            <person name="Hollomon J.M."/>
            <person name="Nadeau L.J."/>
            <person name="Nunn H.S."/>
            <person name="Stevenson B.S."/>
            <person name="Bojanowski C.L."/>
            <person name="Crookes-Goodson W.J."/>
        </authorList>
    </citation>
    <scope>NUCLEOTIDE SEQUENCE [LARGE SCALE GENOMIC DNA]</scope>
    <source>
        <strain evidence="9 10">D216</strain>
    </source>
</reference>
<evidence type="ECO:0000256" key="3">
    <source>
        <dbReference type="ARBA" id="ARBA00023155"/>
    </source>
</evidence>
<feature type="compositionally biased region" description="Basic and acidic residues" evidence="7">
    <location>
        <begin position="477"/>
        <end position="490"/>
    </location>
</feature>
<sequence length="636" mass="68318">MNSLPPSPPSPPATTQEHTPGDFSTPPSSAKSDSSGVSHHAAEHTTPSLPAQAAETERHPKGKRKRTTAQDKHILETAYRQDMKPDKAKRLAIVKQVSLNEKEVQIWFQNRRQNDRRKQRPLTSEEYMAITSGIMQVVSSDPPSHSSPRAAEDMGLSSSQSLPQPTPEERTTTPMSSPDLGPWLPGKSCGYPAESRPAAAQPADPAISQTPSPHDQGPGRALQLTQSFPSSVGFISNRWNARSSFSTPSSFTREDNDDSVRLDSFAPSSCPSTTATPLLPGIQHASSSQSQCRLSLSLDGKAEIRLGGSPSPPRASSSRLSDLAQLFGPGPDPFLRGSQRQGLRRTQSAYENVKLPPIRSLTDHTPIMTPSVPRLSRGRSRDVTAWERACDKENHEDELSIHAKHESRGSAVAAISLIRSTSNSSSILQPNNSKRNTPTSKPSARSGVKKSKFSRANSSVARMQSAITRDSPSLKPVELEPGREDGDPKKIKVSTLLAASGNESDKENWSPDEDGNPSVASAIRHAGRRPLPSAAPRNPRRTMGRVLDDKKGPAFLSGRASTAPSGRKAKGAIGGGQLEIFEDGGGGGGAESRGSTATTRDQDVERFMRGEEVSPSKKPDIDCIAGLLSLSQGRWR</sequence>
<feature type="domain" description="Homeobox" evidence="8">
    <location>
        <begin position="58"/>
        <end position="118"/>
    </location>
</feature>
<proteinExistence type="predicted"/>
<evidence type="ECO:0000256" key="6">
    <source>
        <dbReference type="RuleBase" id="RU000682"/>
    </source>
</evidence>
<protein>
    <recommendedName>
        <fullName evidence="8">Homeobox domain-containing protein</fullName>
    </recommendedName>
</protein>
<dbReference type="InterPro" id="IPR051775">
    <property type="entry name" value="Homeobox_domain"/>
</dbReference>
<feature type="compositionally biased region" description="Basic and acidic residues" evidence="7">
    <location>
        <begin position="68"/>
        <end position="82"/>
    </location>
</feature>
<dbReference type="PANTHER" id="PTHR24323">
    <property type="entry name" value="CEH-10 HOMEODOMAIN-CONTAINING HOMOLOG"/>
    <property type="match status" value="1"/>
</dbReference>
<feature type="compositionally biased region" description="Polar residues" evidence="7">
    <location>
        <begin position="454"/>
        <end position="471"/>
    </location>
</feature>
<dbReference type="PROSITE" id="PS50071">
    <property type="entry name" value="HOMEOBOX_2"/>
    <property type="match status" value="1"/>
</dbReference>
<evidence type="ECO:0000313" key="9">
    <source>
        <dbReference type="EMBL" id="TPX16620.1"/>
    </source>
</evidence>
<evidence type="ECO:0000256" key="5">
    <source>
        <dbReference type="PROSITE-ProRule" id="PRU00108"/>
    </source>
</evidence>
<dbReference type="STRING" id="1093900.A0A507BJ46"/>
<feature type="compositionally biased region" description="Low complexity" evidence="7">
    <location>
        <begin position="242"/>
        <end position="251"/>
    </location>
</feature>
<feature type="region of interest" description="Disordered" evidence="7">
    <location>
        <begin position="422"/>
        <end position="603"/>
    </location>
</feature>
<keyword evidence="3 5" id="KW-0371">Homeobox</keyword>
<dbReference type="InParanoid" id="A0A507BJ46"/>
<evidence type="ECO:0000313" key="10">
    <source>
        <dbReference type="Proteomes" id="UP000319257"/>
    </source>
</evidence>
<feature type="compositionally biased region" description="Low complexity" evidence="7">
    <location>
        <begin position="24"/>
        <end position="38"/>
    </location>
</feature>
<dbReference type="GO" id="GO:0005634">
    <property type="term" value="C:nucleus"/>
    <property type="evidence" value="ECO:0007669"/>
    <property type="project" value="UniProtKB-SubCell"/>
</dbReference>
<dbReference type="InterPro" id="IPR017970">
    <property type="entry name" value="Homeobox_CS"/>
</dbReference>
<feature type="region of interest" description="Disordered" evidence="7">
    <location>
        <begin position="133"/>
        <end position="223"/>
    </location>
</feature>
<evidence type="ECO:0000256" key="1">
    <source>
        <dbReference type="ARBA" id="ARBA00004123"/>
    </source>
</evidence>
<dbReference type="AlphaFoldDB" id="A0A507BJ46"/>
<evidence type="ECO:0000256" key="4">
    <source>
        <dbReference type="ARBA" id="ARBA00023242"/>
    </source>
</evidence>
<feature type="compositionally biased region" description="Basic and acidic residues" evidence="7">
    <location>
        <begin position="252"/>
        <end position="261"/>
    </location>
</feature>
<dbReference type="GeneID" id="41971008"/>
<evidence type="ECO:0000256" key="7">
    <source>
        <dbReference type="SAM" id="MobiDB-lite"/>
    </source>
</evidence>
<dbReference type="InterPro" id="IPR001356">
    <property type="entry name" value="HD"/>
</dbReference>
<dbReference type="EMBL" id="SKBQ01000016">
    <property type="protein sequence ID" value="TPX16620.1"/>
    <property type="molecule type" value="Genomic_DNA"/>
</dbReference>
<feature type="compositionally biased region" description="Gly residues" evidence="7">
    <location>
        <begin position="572"/>
        <end position="591"/>
    </location>
</feature>
<comment type="caution">
    <text evidence="9">The sequence shown here is derived from an EMBL/GenBank/DDBJ whole genome shotgun (WGS) entry which is preliminary data.</text>
</comment>
<dbReference type="OrthoDB" id="6159439at2759"/>
<dbReference type="GO" id="GO:0000981">
    <property type="term" value="F:DNA-binding transcription factor activity, RNA polymerase II-specific"/>
    <property type="evidence" value="ECO:0007669"/>
    <property type="project" value="InterPro"/>
</dbReference>
<keyword evidence="2 5" id="KW-0238">DNA-binding</keyword>
<dbReference type="Pfam" id="PF00046">
    <property type="entry name" value="Homeodomain"/>
    <property type="match status" value="1"/>
</dbReference>
<organism evidence="9 10">
    <name type="scientific">Thyridium curvatum</name>
    <dbReference type="NCBI Taxonomy" id="1093900"/>
    <lineage>
        <taxon>Eukaryota</taxon>
        <taxon>Fungi</taxon>
        <taxon>Dikarya</taxon>
        <taxon>Ascomycota</taxon>
        <taxon>Pezizomycotina</taxon>
        <taxon>Sordariomycetes</taxon>
        <taxon>Sordariomycetidae</taxon>
        <taxon>Thyridiales</taxon>
        <taxon>Thyridiaceae</taxon>
        <taxon>Thyridium</taxon>
    </lineage>
</organism>
<dbReference type="PROSITE" id="PS00027">
    <property type="entry name" value="HOMEOBOX_1"/>
    <property type="match status" value="1"/>
</dbReference>
<keyword evidence="4 5" id="KW-0539">Nucleus</keyword>
<dbReference type="Proteomes" id="UP000319257">
    <property type="component" value="Unassembled WGS sequence"/>
</dbReference>
<feature type="region of interest" description="Disordered" evidence="7">
    <location>
        <begin position="361"/>
        <end position="380"/>
    </location>
</feature>
<dbReference type="GO" id="GO:0000976">
    <property type="term" value="F:transcription cis-regulatory region binding"/>
    <property type="evidence" value="ECO:0007669"/>
    <property type="project" value="TreeGrafter"/>
</dbReference>
<dbReference type="SMART" id="SM00389">
    <property type="entry name" value="HOX"/>
    <property type="match status" value="1"/>
</dbReference>
<feature type="DNA-binding region" description="Homeobox" evidence="5">
    <location>
        <begin position="60"/>
        <end position="119"/>
    </location>
</feature>
<dbReference type="Gene3D" id="1.10.10.60">
    <property type="entry name" value="Homeodomain-like"/>
    <property type="match status" value="1"/>
</dbReference>
<gene>
    <name evidence="9" type="ORF">E0L32_003561</name>
</gene>
<comment type="subcellular location">
    <subcellularLocation>
        <location evidence="1 5 6">Nucleus</location>
    </subcellularLocation>
</comment>
<evidence type="ECO:0000256" key="2">
    <source>
        <dbReference type="ARBA" id="ARBA00023125"/>
    </source>
</evidence>
<name>A0A507BJ46_9PEZI</name>
<feature type="compositionally biased region" description="Low complexity" evidence="7">
    <location>
        <begin position="139"/>
        <end position="148"/>
    </location>
</feature>
<feature type="compositionally biased region" description="Pro residues" evidence="7">
    <location>
        <begin position="1"/>
        <end position="12"/>
    </location>
</feature>
<keyword evidence="10" id="KW-1185">Reference proteome</keyword>
<feature type="region of interest" description="Disordered" evidence="7">
    <location>
        <begin position="1"/>
        <end position="82"/>
    </location>
</feature>
<dbReference type="RefSeq" id="XP_030998331.1">
    <property type="nucleotide sequence ID" value="XM_031137875.1"/>
</dbReference>
<accession>A0A507BJ46</accession>
<dbReference type="InterPro" id="IPR009057">
    <property type="entry name" value="Homeodomain-like_sf"/>
</dbReference>
<feature type="compositionally biased region" description="Polar residues" evidence="7">
    <location>
        <begin position="428"/>
        <end position="443"/>
    </location>
</feature>
<evidence type="ECO:0000259" key="8">
    <source>
        <dbReference type="PROSITE" id="PS50071"/>
    </source>
</evidence>
<dbReference type="SUPFAM" id="SSF46689">
    <property type="entry name" value="Homeodomain-like"/>
    <property type="match status" value="1"/>
</dbReference>
<dbReference type="PANTHER" id="PTHR24323:SF7">
    <property type="entry name" value="HOMEOBOX DOMAIN-CONTAINING PROTEIN"/>
    <property type="match status" value="1"/>
</dbReference>
<feature type="region of interest" description="Disordered" evidence="7">
    <location>
        <begin position="241"/>
        <end position="272"/>
    </location>
</feature>
<dbReference type="CDD" id="cd00086">
    <property type="entry name" value="homeodomain"/>
    <property type="match status" value="1"/>
</dbReference>